<dbReference type="AlphaFoldDB" id="A0AB39HLQ1"/>
<evidence type="ECO:0000313" key="1">
    <source>
        <dbReference type="EMBL" id="XDK32103.1"/>
    </source>
</evidence>
<dbReference type="EMBL" id="CP162599">
    <property type="protein sequence ID" value="XDK32103.1"/>
    <property type="molecule type" value="Genomic_DNA"/>
</dbReference>
<reference evidence="1" key="1">
    <citation type="submission" date="2024-07" db="EMBL/GenBank/DDBJ databases">
        <title>Halotolerant mesophilic bacterium Ornithinibacillus sp. 4-3, sp. nov., isolated from soil.</title>
        <authorList>
            <person name="Sidarenka A.V."/>
            <person name="Guliayeva D.E."/>
            <person name="Leanovich S.I."/>
            <person name="Hileuskaya K.S."/>
            <person name="Akhremchuk A.E."/>
            <person name="Sikolenko M.A."/>
            <person name="Valentovich L.N."/>
        </authorList>
    </citation>
    <scope>NUCLEOTIDE SEQUENCE</scope>
    <source>
        <strain evidence="1">4-3</strain>
    </source>
</reference>
<accession>A0AB39HLQ1</accession>
<organism evidence="1">
    <name type="scientific">Ornithinibacillus sp. 4-3</name>
    <dbReference type="NCBI Taxonomy" id="3231488"/>
    <lineage>
        <taxon>Bacteria</taxon>
        <taxon>Bacillati</taxon>
        <taxon>Bacillota</taxon>
        <taxon>Bacilli</taxon>
        <taxon>Bacillales</taxon>
        <taxon>Bacillaceae</taxon>
        <taxon>Ornithinibacillus</taxon>
    </lineage>
</organism>
<gene>
    <name evidence="1" type="ORF">AB4Y30_13945</name>
</gene>
<sequence>MKVIQSLADVQALEREEHLPSFYIDEIKNQFHLWYEVENNGDEIQDFSLPSWACIYHFNDVEDARMLESCVNDIEYVEAERIDGMKYFRIGIMQDHQLSVIYFLEGTLPYRTEKWLEH</sequence>
<dbReference type="RefSeq" id="WP_368652824.1">
    <property type="nucleotide sequence ID" value="NZ_CP162599.1"/>
</dbReference>
<name>A0AB39HLQ1_9BACI</name>
<proteinExistence type="predicted"/>
<protein>
    <submittedName>
        <fullName evidence="1">Uncharacterized protein</fullName>
    </submittedName>
</protein>